<accession>A0A1N7INV0</accession>
<sequence length="253" mass="29330">MIFFCCICLCIANTVDAQTIIDGIVLSEEGHYIRDVLVYNMGNQKKGYTDSEGKFSIEGNINDEIRFLKDGYERKSEKVNNIYALKVILIKKPFEIEEIKINNLSGNLLKDLKHTKIDHSKEILEKEIGLPKLKGVQRERIPTVSNDVIVPLLFGSVKIDAVYKLVSGDARRMKSLYKYQDLQVKVQWIRDRIDDEYFIKFDIPTEKIDEFLEFALQSNPKILSGIKSNRIETVRYELNSSIDVFRSRLNKKQ</sequence>
<dbReference type="AlphaFoldDB" id="A0A1N7INV0"/>
<proteinExistence type="predicted"/>
<evidence type="ECO:0000313" key="1">
    <source>
        <dbReference type="EMBL" id="SIS38732.1"/>
    </source>
</evidence>
<dbReference type="EMBL" id="FTNY01000004">
    <property type="protein sequence ID" value="SIS38732.1"/>
    <property type="molecule type" value="Genomic_DNA"/>
</dbReference>
<protein>
    <recommendedName>
        <fullName evidence="3">CarboxypepD_reg-like domain-containing protein</fullName>
    </recommendedName>
</protein>
<dbReference type="InterPro" id="IPR008969">
    <property type="entry name" value="CarboxyPept-like_regulatory"/>
</dbReference>
<organism evidence="1 2">
    <name type="scientific">Chryseobacterium shigense</name>
    <dbReference type="NCBI Taxonomy" id="297244"/>
    <lineage>
        <taxon>Bacteria</taxon>
        <taxon>Pseudomonadati</taxon>
        <taxon>Bacteroidota</taxon>
        <taxon>Flavobacteriia</taxon>
        <taxon>Flavobacteriales</taxon>
        <taxon>Weeksellaceae</taxon>
        <taxon>Chryseobacterium group</taxon>
        <taxon>Chryseobacterium</taxon>
    </lineage>
</organism>
<dbReference type="Proteomes" id="UP000186373">
    <property type="component" value="Unassembled WGS sequence"/>
</dbReference>
<evidence type="ECO:0000313" key="2">
    <source>
        <dbReference type="Proteomes" id="UP000186373"/>
    </source>
</evidence>
<name>A0A1N7INV0_9FLAO</name>
<gene>
    <name evidence="1" type="ORF">SAMN05421639_104297</name>
</gene>
<dbReference type="SUPFAM" id="SSF49464">
    <property type="entry name" value="Carboxypeptidase regulatory domain-like"/>
    <property type="match status" value="1"/>
</dbReference>
<keyword evidence="2" id="KW-1185">Reference proteome</keyword>
<evidence type="ECO:0008006" key="3">
    <source>
        <dbReference type="Google" id="ProtNLM"/>
    </source>
</evidence>
<reference evidence="2" key="1">
    <citation type="submission" date="2017-01" db="EMBL/GenBank/DDBJ databases">
        <authorList>
            <person name="Varghese N."/>
            <person name="Submissions S."/>
        </authorList>
    </citation>
    <scope>NUCLEOTIDE SEQUENCE [LARGE SCALE GENOMIC DNA]</scope>
    <source>
        <strain evidence="2">DSM 17126</strain>
    </source>
</reference>